<keyword evidence="2" id="KW-1185">Reference proteome</keyword>
<sequence length="262" mass="30274">MKWTDEAIEKSVLGLMDKLGVQRMPTSTEMRENKLTGLSRAIGLTGGMYQWSERLNIPMKEREKMWTDELIEKEIIKCMKALHIKRMPVANELQAIGRNDLHCAISKSKLKYSGWAKRLGIKLKSSETVKGNKYELIIKEKIEEFSNHLYVREMSTKHPYDLLVNECVKVDVKVAAPHLHFGTRAHTFALHKKYATCDIYVCVALDEREEIENIFIIPARSAQLVTLNICGNSKYNKFKDNWVLIYSLVNAYEQTLSRHRLG</sequence>
<gene>
    <name evidence="1" type="ORF">SD77_2015</name>
</gene>
<evidence type="ECO:0000313" key="1">
    <source>
        <dbReference type="EMBL" id="KIL79561.1"/>
    </source>
</evidence>
<name>A0ABR5AYX7_BACBA</name>
<organism evidence="1 2">
    <name type="scientific">Bacillus badius</name>
    <dbReference type="NCBI Taxonomy" id="1455"/>
    <lineage>
        <taxon>Bacteria</taxon>
        <taxon>Bacillati</taxon>
        <taxon>Bacillota</taxon>
        <taxon>Bacilli</taxon>
        <taxon>Bacillales</taxon>
        <taxon>Bacillaceae</taxon>
        <taxon>Pseudobacillus</taxon>
    </lineage>
</organism>
<dbReference type="Proteomes" id="UP000031982">
    <property type="component" value="Unassembled WGS sequence"/>
</dbReference>
<accession>A0ABR5AYX7</accession>
<dbReference type="Gene3D" id="3.40.1350.10">
    <property type="match status" value="1"/>
</dbReference>
<reference evidence="1 2" key="1">
    <citation type="submission" date="2015-01" db="EMBL/GenBank/DDBJ databases">
        <title>Genome Assembly of Bacillus badius MTCC 1458.</title>
        <authorList>
            <person name="Verma A."/>
            <person name="Khatri I."/>
            <person name="Mual P."/>
            <person name="Subramanian S."/>
            <person name="Krishnamurthi S."/>
        </authorList>
    </citation>
    <scope>NUCLEOTIDE SEQUENCE [LARGE SCALE GENOMIC DNA]</scope>
    <source>
        <strain evidence="1 2">MTCC 1458</strain>
    </source>
</reference>
<dbReference type="InterPro" id="IPR011856">
    <property type="entry name" value="tRNA_endonuc-like_dom_sf"/>
</dbReference>
<comment type="caution">
    <text evidence="1">The sequence shown here is derived from an EMBL/GenBank/DDBJ whole genome shotgun (WGS) entry which is preliminary data.</text>
</comment>
<evidence type="ECO:0000313" key="2">
    <source>
        <dbReference type="Proteomes" id="UP000031982"/>
    </source>
</evidence>
<evidence type="ECO:0008006" key="3">
    <source>
        <dbReference type="Google" id="ProtNLM"/>
    </source>
</evidence>
<proteinExistence type="predicted"/>
<protein>
    <recommendedName>
        <fullName evidence="3">Restriction endonuclease</fullName>
    </recommendedName>
</protein>
<dbReference type="EMBL" id="JXLP01000002">
    <property type="protein sequence ID" value="KIL79561.1"/>
    <property type="molecule type" value="Genomic_DNA"/>
</dbReference>
<dbReference type="RefSeq" id="WP_052477243.1">
    <property type="nucleotide sequence ID" value="NZ_JARTHD010000016.1"/>
</dbReference>